<dbReference type="GO" id="GO:0030244">
    <property type="term" value="P:cellulose biosynthetic process"/>
    <property type="evidence" value="ECO:0007669"/>
    <property type="project" value="InterPro"/>
</dbReference>
<dbReference type="PANTHER" id="PTHR46701:SF7">
    <property type="entry name" value="GLYCOSYLTRANSFERASE-LIKE KOBITO 1"/>
    <property type="match status" value="1"/>
</dbReference>
<evidence type="ECO:0000313" key="3">
    <source>
        <dbReference type="Proteomes" id="UP000663918"/>
    </source>
</evidence>
<keyword evidence="3" id="KW-1185">Reference proteome</keyword>
<proteinExistence type="predicted"/>
<gene>
    <name evidence="2" type="ORF">IFJ75_16720</name>
</gene>
<dbReference type="PANTHER" id="PTHR46701">
    <property type="entry name" value="GLYCOSYLTRANSFERASE-LIKE KOBITO 1"/>
    <property type="match status" value="1"/>
</dbReference>
<evidence type="ECO:0000256" key="1">
    <source>
        <dbReference type="SAM" id="MobiDB-lite"/>
    </source>
</evidence>
<dbReference type="GO" id="GO:0009737">
    <property type="term" value="P:response to abscisic acid"/>
    <property type="evidence" value="ECO:0007669"/>
    <property type="project" value="InterPro"/>
</dbReference>
<evidence type="ECO:0000313" key="2">
    <source>
        <dbReference type="EMBL" id="QTC90849.1"/>
    </source>
</evidence>
<dbReference type="KEGG" id="bgoe:IFJ75_16720"/>
<dbReference type="Proteomes" id="UP000663918">
    <property type="component" value="Chromosome"/>
</dbReference>
<sequence>MPMPPSSAGSEPVNDRPARGGPAIVTTLRDAGPLLDRFIAWHVAAGFARLYLVFDDPADPDAVRVASRPGVTVIVHDGALREAWTAQSVYAGLADSIDTEVMARQILNAAVVMDRARRDGCSWLLHIDIDELFWSPNQSVADHFSALEAEPFDVVTYRNLEAAPEADEIDDPMGQVTLFKVPPERLPTLPQAALRQALQASPRFRTGIFNLYSNGKSAARLDRPGLEPFGVHDFGRPQAGTARAISARHFILHYACCGFQAFLAKYRRLGRFQDRWWGRYDIAAAIGPFHLQARDVIMTGDEAAALAFYRARVAIENPAEAERLLAAGVLERIIGPARLLRG</sequence>
<reference evidence="2" key="1">
    <citation type="submission" date="2020-09" db="EMBL/GenBank/DDBJ databases">
        <title>Brevundimonas sp. LVF2 isolated from a puddle in Goettingen, Germany.</title>
        <authorList>
            <person name="Friedrich I."/>
            <person name="Klassen A."/>
            <person name="Hannes N."/>
            <person name="Schneider D."/>
            <person name="Hertel R."/>
            <person name="Daniel R."/>
        </authorList>
    </citation>
    <scope>NUCLEOTIDE SEQUENCE</scope>
    <source>
        <strain evidence="2">LVF2</strain>
    </source>
</reference>
<dbReference type="AlphaFoldDB" id="A0A975GVQ0"/>
<dbReference type="InterPro" id="IPR044224">
    <property type="entry name" value="KOBITO1-like"/>
</dbReference>
<dbReference type="EMBL" id="CP062222">
    <property type="protein sequence ID" value="QTC90849.1"/>
    <property type="molecule type" value="Genomic_DNA"/>
</dbReference>
<dbReference type="Pfam" id="PF13704">
    <property type="entry name" value="Glyco_tranf_2_4"/>
    <property type="match status" value="1"/>
</dbReference>
<name>A0A975GVQ0_9CAUL</name>
<feature type="region of interest" description="Disordered" evidence="1">
    <location>
        <begin position="1"/>
        <end position="22"/>
    </location>
</feature>
<accession>A0A975GVQ0</accession>
<protein>
    <submittedName>
        <fullName evidence="2">Glycosyltransferase family 2 protein</fullName>
    </submittedName>
</protein>
<organism evidence="2 3">
    <name type="scientific">Brevundimonas goettingensis</name>
    <dbReference type="NCBI Taxonomy" id="2774190"/>
    <lineage>
        <taxon>Bacteria</taxon>
        <taxon>Pseudomonadati</taxon>
        <taxon>Pseudomonadota</taxon>
        <taxon>Alphaproteobacteria</taxon>
        <taxon>Caulobacterales</taxon>
        <taxon>Caulobacteraceae</taxon>
        <taxon>Brevundimonas</taxon>
    </lineage>
</organism>